<dbReference type="InterPro" id="IPR035899">
    <property type="entry name" value="DBL_dom_sf"/>
</dbReference>
<dbReference type="SUPFAM" id="SSF48065">
    <property type="entry name" value="DBL homology domain (DH-domain)"/>
    <property type="match status" value="1"/>
</dbReference>
<accession>A0A5E4AP83</accession>
<sequence>MISFLILPMQRVTRLPLLTDTLCLKTQGHPERYKAASRALKAISKYCGDTEAWGQGTCPVSETPRRTRPTQRQAKRAGFS</sequence>
<dbReference type="Proteomes" id="UP000335636">
    <property type="component" value="Unassembled WGS sequence"/>
</dbReference>
<comment type="caution">
    <text evidence="3">The sequence shown here is derived from an EMBL/GenBank/DDBJ whole genome shotgun (WGS) entry which is preliminary data.</text>
</comment>
<evidence type="ECO:0000259" key="2">
    <source>
        <dbReference type="PROSITE" id="PS50010"/>
    </source>
</evidence>
<dbReference type="AlphaFoldDB" id="A0A5E4AP83"/>
<gene>
    <name evidence="3" type="ORF">MONAX_5E016951</name>
</gene>
<dbReference type="EMBL" id="CABDUW010000104">
    <property type="protein sequence ID" value="VTJ58586.1"/>
    <property type="molecule type" value="Genomic_DNA"/>
</dbReference>
<dbReference type="PANTHER" id="PTHR12845">
    <property type="entry name" value="GUANINE NUCLEOTIDE EXCHANGE FACTOR"/>
    <property type="match status" value="1"/>
</dbReference>
<feature type="region of interest" description="Disordered" evidence="1">
    <location>
        <begin position="58"/>
        <end position="80"/>
    </location>
</feature>
<dbReference type="GO" id="GO:0005085">
    <property type="term" value="F:guanyl-nucleotide exchange factor activity"/>
    <property type="evidence" value="ECO:0007669"/>
    <property type="project" value="InterPro"/>
</dbReference>
<proteinExistence type="predicted"/>
<feature type="compositionally biased region" description="Basic residues" evidence="1">
    <location>
        <begin position="66"/>
        <end position="80"/>
    </location>
</feature>
<feature type="domain" description="DH" evidence="2">
    <location>
        <begin position="1"/>
        <end position="53"/>
    </location>
</feature>
<dbReference type="Pfam" id="PF00621">
    <property type="entry name" value="RhoGEF"/>
    <property type="match status" value="1"/>
</dbReference>
<evidence type="ECO:0000256" key="1">
    <source>
        <dbReference type="SAM" id="MobiDB-lite"/>
    </source>
</evidence>
<dbReference type="InterPro" id="IPR047271">
    <property type="entry name" value="Ephexin-like"/>
</dbReference>
<evidence type="ECO:0000313" key="4">
    <source>
        <dbReference type="Proteomes" id="UP000335636"/>
    </source>
</evidence>
<dbReference type="Gene3D" id="1.20.900.10">
    <property type="entry name" value="Dbl homology (DH) domain"/>
    <property type="match status" value="1"/>
</dbReference>
<name>A0A5E4AP83_MARMO</name>
<organism evidence="3 4">
    <name type="scientific">Marmota monax</name>
    <name type="common">Woodchuck</name>
    <dbReference type="NCBI Taxonomy" id="9995"/>
    <lineage>
        <taxon>Eukaryota</taxon>
        <taxon>Metazoa</taxon>
        <taxon>Chordata</taxon>
        <taxon>Craniata</taxon>
        <taxon>Vertebrata</taxon>
        <taxon>Euteleostomi</taxon>
        <taxon>Mammalia</taxon>
        <taxon>Eutheria</taxon>
        <taxon>Euarchontoglires</taxon>
        <taxon>Glires</taxon>
        <taxon>Rodentia</taxon>
        <taxon>Sciuromorpha</taxon>
        <taxon>Sciuridae</taxon>
        <taxon>Xerinae</taxon>
        <taxon>Marmotini</taxon>
        <taxon>Marmota</taxon>
    </lineage>
</organism>
<evidence type="ECO:0000313" key="3">
    <source>
        <dbReference type="EMBL" id="VTJ58586.1"/>
    </source>
</evidence>
<reference evidence="3" key="1">
    <citation type="submission" date="2019-04" db="EMBL/GenBank/DDBJ databases">
        <authorList>
            <person name="Alioto T."/>
            <person name="Alioto T."/>
        </authorList>
    </citation>
    <scope>NUCLEOTIDE SEQUENCE [LARGE SCALE GENOMIC DNA]</scope>
</reference>
<dbReference type="InterPro" id="IPR000219">
    <property type="entry name" value="DH_dom"/>
</dbReference>
<protein>
    <recommendedName>
        <fullName evidence="2">DH domain-containing protein</fullName>
    </recommendedName>
</protein>
<keyword evidence="4" id="KW-1185">Reference proteome</keyword>
<dbReference type="PROSITE" id="PS50010">
    <property type="entry name" value="DH_2"/>
    <property type="match status" value="1"/>
</dbReference>
<dbReference type="PANTHER" id="PTHR12845:SF3">
    <property type="entry name" value="RHO GUANINE NUCLEOTIDE EXCHANGE FACTOR 16"/>
    <property type="match status" value="1"/>
</dbReference>